<evidence type="ECO:0000313" key="5">
    <source>
        <dbReference type="Proteomes" id="UP001201812"/>
    </source>
</evidence>
<dbReference type="Gene3D" id="3.30.420.10">
    <property type="entry name" value="Ribonuclease H-like superfamily/Ribonuclease H"/>
    <property type="match status" value="1"/>
</dbReference>
<reference evidence="4" key="1">
    <citation type="submission" date="2022-01" db="EMBL/GenBank/DDBJ databases">
        <title>Genome Sequence Resource for Two Populations of Ditylenchus destructor, the Migratory Endoparasitic Phytonematode.</title>
        <authorList>
            <person name="Zhang H."/>
            <person name="Lin R."/>
            <person name="Xie B."/>
        </authorList>
    </citation>
    <scope>NUCLEOTIDE SEQUENCE</scope>
    <source>
        <strain evidence="4">BazhouSP</strain>
    </source>
</reference>
<dbReference type="Gene3D" id="1.10.10.60">
    <property type="entry name" value="Homeodomain-like"/>
    <property type="match status" value="1"/>
</dbReference>
<dbReference type="EMBL" id="JAKKPZ010000787">
    <property type="protein sequence ID" value="KAI1692299.1"/>
    <property type="molecule type" value="Genomic_DNA"/>
</dbReference>
<dbReference type="InterPro" id="IPR036397">
    <property type="entry name" value="RNaseH_sf"/>
</dbReference>
<dbReference type="InterPro" id="IPR009057">
    <property type="entry name" value="Homeodomain-like_sf"/>
</dbReference>
<proteinExistence type="predicted"/>
<dbReference type="Pfam" id="PF11427">
    <property type="entry name" value="HTH_Tnp_Tc3_1"/>
    <property type="match status" value="1"/>
</dbReference>
<keyword evidence="5" id="KW-1185">Reference proteome</keyword>
<dbReference type="Proteomes" id="UP001201812">
    <property type="component" value="Unassembled WGS sequence"/>
</dbReference>
<protein>
    <submittedName>
        <fullName evidence="4">Tc3 transposase domain-containing protein</fullName>
    </submittedName>
</protein>
<dbReference type="GO" id="GO:0005634">
    <property type="term" value="C:nucleus"/>
    <property type="evidence" value="ECO:0007669"/>
    <property type="project" value="UniProtKB-SubCell"/>
</dbReference>
<dbReference type="GO" id="GO:0003677">
    <property type="term" value="F:DNA binding"/>
    <property type="evidence" value="ECO:0007669"/>
    <property type="project" value="InterPro"/>
</dbReference>
<organism evidence="4 5">
    <name type="scientific">Ditylenchus destructor</name>
    <dbReference type="NCBI Taxonomy" id="166010"/>
    <lineage>
        <taxon>Eukaryota</taxon>
        <taxon>Metazoa</taxon>
        <taxon>Ecdysozoa</taxon>
        <taxon>Nematoda</taxon>
        <taxon>Chromadorea</taxon>
        <taxon>Rhabditida</taxon>
        <taxon>Tylenchina</taxon>
        <taxon>Tylenchomorpha</taxon>
        <taxon>Sphaerularioidea</taxon>
        <taxon>Anguinidae</taxon>
        <taxon>Anguininae</taxon>
        <taxon>Ditylenchus</taxon>
    </lineage>
</organism>
<feature type="domain" description="Tc3 transposase DNA binding" evidence="3">
    <location>
        <begin position="3"/>
        <end position="51"/>
    </location>
</feature>
<evidence type="ECO:0000259" key="3">
    <source>
        <dbReference type="Pfam" id="PF11427"/>
    </source>
</evidence>
<sequence length="186" mass="21539">MPRGTALSQFERGQIAAMKAAGTSNKQISKETGRSMQVIRDYLKDPVGYGTHKTGGPKPKLTPRDKRALYNAASNKQIGVRELARTVTPHAHYSTVHRAIQESPNLVRRSIRKRPRMTSTHFYNRRNYLARQVYKDSKQYGNRRELEKAISKAFREMPDEILRNHADRQHERVAELLEKQGRETHY</sequence>
<evidence type="ECO:0000256" key="1">
    <source>
        <dbReference type="ARBA" id="ARBA00004123"/>
    </source>
</evidence>
<gene>
    <name evidence="4" type="ORF">DdX_21335</name>
</gene>
<dbReference type="AlphaFoldDB" id="A0AAD4MHH5"/>
<comment type="caution">
    <text evidence="4">The sequence shown here is derived from an EMBL/GenBank/DDBJ whole genome shotgun (WGS) entry which is preliminary data.</text>
</comment>
<evidence type="ECO:0000313" key="4">
    <source>
        <dbReference type="EMBL" id="KAI1692299.1"/>
    </source>
</evidence>
<dbReference type="InterPro" id="IPR025898">
    <property type="entry name" value="Tc3_transposase_DNA-bd_dom"/>
</dbReference>
<feature type="region of interest" description="Disordered" evidence="2">
    <location>
        <begin position="44"/>
        <end position="64"/>
    </location>
</feature>
<accession>A0AAD4MHH5</accession>
<name>A0AAD4MHH5_9BILA</name>
<evidence type="ECO:0000256" key="2">
    <source>
        <dbReference type="SAM" id="MobiDB-lite"/>
    </source>
</evidence>
<dbReference type="SUPFAM" id="SSF46689">
    <property type="entry name" value="Homeodomain-like"/>
    <property type="match status" value="1"/>
</dbReference>
<comment type="subcellular location">
    <subcellularLocation>
        <location evidence="1">Nucleus</location>
    </subcellularLocation>
</comment>